<evidence type="ECO:0000256" key="6">
    <source>
        <dbReference type="SAM" id="Coils"/>
    </source>
</evidence>
<keyword evidence="4 7" id="KW-1133">Transmembrane helix</keyword>
<dbReference type="RefSeq" id="WP_109728145.1">
    <property type="nucleotide sequence ID" value="NZ_QGDI01000022.1"/>
</dbReference>
<dbReference type="InterPro" id="IPR058794">
    <property type="entry name" value="HB_LcnD"/>
</dbReference>
<dbReference type="OrthoDB" id="357309at2"/>
<dbReference type="Pfam" id="PF25887">
    <property type="entry name" value="HB_LcnD"/>
    <property type="match status" value="1"/>
</dbReference>
<evidence type="ECO:0000256" key="4">
    <source>
        <dbReference type="ARBA" id="ARBA00022989"/>
    </source>
</evidence>
<feature type="domain" description="AprE-like beta-barrel" evidence="9">
    <location>
        <begin position="525"/>
        <end position="609"/>
    </location>
</feature>
<evidence type="ECO:0000256" key="7">
    <source>
        <dbReference type="SAM" id="Phobius"/>
    </source>
</evidence>
<dbReference type="EMBL" id="QGDI01000022">
    <property type="protein sequence ID" value="PWJ09671.1"/>
    <property type="molecule type" value="Genomic_DNA"/>
</dbReference>
<comment type="caution">
    <text evidence="10">The sequence shown here is derived from an EMBL/GenBank/DDBJ whole genome shotgun (WGS) entry which is preliminary data.</text>
</comment>
<comment type="similarity">
    <text evidence="2">Belongs to the membrane fusion protein (MFP) (TC 8.A.1) family.</text>
</comment>
<evidence type="ECO:0000256" key="5">
    <source>
        <dbReference type="ARBA" id="ARBA00023136"/>
    </source>
</evidence>
<dbReference type="Proteomes" id="UP000245720">
    <property type="component" value="Unassembled WGS sequence"/>
</dbReference>
<evidence type="ECO:0000313" key="10">
    <source>
        <dbReference type="EMBL" id="PWJ09671.1"/>
    </source>
</evidence>
<evidence type="ECO:0000313" key="11">
    <source>
        <dbReference type="Proteomes" id="UP000245720"/>
    </source>
</evidence>
<evidence type="ECO:0000259" key="8">
    <source>
        <dbReference type="Pfam" id="PF25887"/>
    </source>
</evidence>
<dbReference type="Pfam" id="PF26002">
    <property type="entry name" value="Beta-barrel_AprE"/>
    <property type="match status" value="1"/>
</dbReference>
<feature type="coiled-coil region" evidence="6">
    <location>
        <begin position="404"/>
        <end position="488"/>
    </location>
</feature>
<dbReference type="PANTHER" id="PTHR30386">
    <property type="entry name" value="MEMBRANE FUSION SUBUNIT OF EMRAB-TOLC MULTIDRUG EFFLUX PUMP"/>
    <property type="match status" value="1"/>
</dbReference>
<organism evidence="10 11">
    <name type="scientific">Ruminococcus flavefaciens</name>
    <dbReference type="NCBI Taxonomy" id="1265"/>
    <lineage>
        <taxon>Bacteria</taxon>
        <taxon>Bacillati</taxon>
        <taxon>Bacillota</taxon>
        <taxon>Clostridia</taxon>
        <taxon>Eubacteriales</taxon>
        <taxon>Oscillospiraceae</taxon>
        <taxon>Ruminococcus</taxon>
    </lineage>
</organism>
<feature type="transmembrane region" description="Helical" evidence="7">
    <location>
        <begin position="28"/>
        <end position="47"/>
    </location>
</feature>
<dbReference type="InterPro" id="IPR050739">
    <property type="entry name" value="MFP"/>
</dbReference>
<feature type="domain" description="LcnD-like long helical bundle" evidence="8">
    <location>
        <begin position="307"/>
        <end position="477"/>
    </location>
</feature>
<accession>A0A315XTI3</accession>
<feature type="coiled-coil region" evidence="6">
    <location>
        <begin position="286"/>
        <end position="313"/>
    </location>
</feature>
<name>A0A315XTI3_RUMFL</name>
<keyword evidence="6" id="KW-0175">Coiled coil</keyword>
<keyword evidence="3 7" id="KW-0812">Transmembrane</keyword>
<protein>
    <submittedName>
        <fullName evidence="10">Biotin/lipoyl-binding protein</fullName>
    </submittedName>
</protein>
<dbReference type="InterPro" id="IPR058982">
    <property type="entry name" value="Beta-barrel_AprE"/>
</dbReference>
<keyword evidence="5 7" id="KW-0472">Membrane</keyword>
<gene>
    <name evidence="10" type="ORF">IE37_03443</name>
</gene>
<dbReference type="Gene3D" id="2.40.30.170">
    <property type="match status" value="1"/>
</dbReference>
<reference evidence="10 11" key="1">
    <citation type="submission" date="2018-05" db="EMBL/GenBank/DDBJ databases">
        <title>The Hungate 1000. A catalogue of reference genomes from the rumen microbiome.</title>
        <authorList>
            <person name="Kelly W."/>
        </authorList>
    </citation>
    <scope>NUCLEOTIDE SEQUENCE [LARGE SCALE GENOMIC DNA]</scope>
    <source>
        <strain evidence="10 11">SAb67</strain>
    </source>
</reference>
<proteinExistence type="inferred from homology"/>
<evidence type="ECO:0000256" key="2">
    <source>
        <dbReference type="ARBA" id="ARBA00009477"/>
    </source>
</evidence>
<evidence type="ECO:0000256" key="3">
    <source>
        <dbReference type="ARBA" id="ARBA00022692"/>
    </source>
</evidence>
<evidence type="ECO:0000256" key="1">
    <source>
        <dbReference type="ARBA" id="ARBA00004167"/>
    </source>
</evidence>
<dbReference type="PANTHER" id="PTHR30386:SF26">
    <property type="entry name" value="TRANSPORT PROTEIN COMB"/>
    <property type="match status" value="1"/>
</dbReference>
<dbReference type="AlphaFoldDB" id="A0A315XTI3"/>
<comment type="subcellular location">
    <subcellularLocation>
        <location evidence="1">Membrane</location>
        <topology evidence="1">Single-pass membrane protein</topology>
    </subcellularLocation>
</comment>
<sequence>MKGIVIDLKDISDSREMMESEESPKIRWFIYILLTAVVVAVIFSYIFRIDEYSRVNGEIKTQEAASSVISMNNCKIKQICVTEGQEVKTGDILFLLDSEYTEGQKKILEDKMSTYNSNLANTELLKKSIEENKNLFKNTSEDSKFYYRYEQYKNGTLLTAQEIDNTALNDGLSKEDKENSLASTNSVLIDKKDQLLEYNSLISCIRNDSIYSGKNREVSAVYNEYNTNYQKAYLLSEQYRIAYESAQNAFDNQSSTDNISYSQVESAKLAVDNAYSSLNEQKNYYMVDIRSKIVILENQLANDNENVELQKNLNELNNLKYAIQQGTGFSSTDSTLQASYDNYITNYNALAEDYANKTAEYQRLYNDYSLQSRNVSVTDADVSKAKNAYETSIIDLEAIKNNYISQVQTKITALEAEIKSLDNNKKSLEVSLKNVKDLDTYEKLSADKLKNEAVVAVNSEIDGLRDNINSLKSQLAEIDETIKNSEIKATVDGTVTLISELSTGDIVQAGSSLCSIIPDSENLKVTLYIPEKEIAKVKIGQKTEYFIDAIPYDEYGSLTGEIISISADSVASESTGTKFYIAQASLSANSLTNEEGTVRELRTGMLLEAKSISGSKRVITWLLEKLNFID</sequence>
<evidence type="ECO:0000259" key="9">
    <source>
        <dbReference type="Pfam" id="PF26002"/>
    </source>
</evidence>